<dbReference type="Pfam" id="PF13977">
    <property type="entry name" value="TetR_C_6"/>
    <property type="match status" value="1"/>
</dbReference>
<dbReference type="InterPro" id="IPR039538">
    <property type="entry name" value="BetI_C"/>
</dbReference>
<dbReference type="GO" id="GO:0003677">
    <property type="term" value="F:DNA binding"/>
    <property type="evidence" value="ECO:0007669"/>
    <property type="project" value="UniProtKB-UniRule"/>
</dbReference>
<evidence type="ECO:0000256" key="3">
    <source>
        <dbReference type="ARBA" id="ARBA00023125"/>
    </source>
</evidence>
<dbReference type="Gene3D" id="1.10.357.10">
    <property type="entry name" value="Tetracycline Repressor, domain 2"/>
    <property type="match status" value="1"/>
</dbReference>
<sequence>MPKVVDHDQRRREIVEALWHIASTRGLEGVSLGEVATAAGVSKGLVQHYFGTRDQLLMHATGYLRERVEQRIAARVAAAPDSASGTLRAVLVALLPTDDDSRTESLVANAFLVRAHNDPVLTARFREGTSQVRNALTAAIGAAQRDGDLRADLDPAREADLLLALVSGLGEALLLGHHTPDAAVALLDHHLGRLATAGGPGFGHDG</sequence>
<dbReference type="OrthoDB" id="9816296at2"/>
<dbReference type="Pfam" id="PF00440">
    <property type="entry name" value="TetR_N"/>
    <property type="match status" value="1"/>
</dbReference>
<evidence type="ECO:0000256" key="2">
    <source>
        <dbReference type="ARBA" id="ARBA00023015"/>
    </source>
</evidence>
<keyword evidence="1" id="KW-0678">Repressor</keyword>
<keyword evidence="2" id="KW-0805">Transcription regulation</keyword>
<gene>
    <name evidence="7" type="ORF">DFJ66_4888</name>
</gene>
<accession>A0A495XEP9</accession>
<evidence type="ECO:0000313" key="8">
    <source>
        <dbReference type="Proteomes" id="UP000272729"/>
    </source>
</evidence>
<keyword evidence="3 5" id="KW-0238">DNA-binding</keyword>
<dbReference type="SUPFAM" id="SSF46689">
    <property type="entry name" value="Homeodomain-like"/>
    <property type="match status" value="1"/>
</dbReference>
<keyword evidence="8" id="KW-1185">Reference proteome</keyword>
<dbReference type="PANTHER" id="PTHR47506">
    <property type="entry name" value="TRANSCRIPTIONAL REGULATORY PROTEIN"/>
    <property type="match status" value="1"/>
</dbReference>
<dbReference type="Proteomes" id="UP000272729">
    <property type="component" value="Unassembled WGS sequence"/>
</dbReference>
<dbReference type="PANTHER" id="PTHR47506:SF1">
    <property type="entry name" value="HTH-TYPE TRANSCRIPTIONAL REGULATOR YJDC"/>
    <property type="match status" value="1"/>
</dbReference>
<evidence type="ECO:0000259" key="6">
    <source>
        <dbReference type="PROSITE" id="PS50977"/>
    </source>
</evidence>
<evidence type="ECO:0000313" key="7">
    <source>
        <dbReference type="EMBL" id="RKT71595.1"/>
    </source>
</evidence>
<name>A0A495XEP9_9PSEU</name>
<dbReference type="InterPro" id="IPR036271">
    <property type="entry name" value="Tet_transcr_reg_TetR-rel_C_sf"/>
</dbReference>
<evidence type="ECO:0000256" key="4">
    <source>
        <dbReference type="ARBA" id="ARBA00023163"/>
    </source>
</evidence>
<evidence type="ECO:0000256" key="5">
    <source>
        <dbReference type="PROSITE-ProRule" id="PRU00335"/>
    </source>
</evidence>
<feature type="domain" description="HTH tetR-type" evidence="6">
    <location>
        <begin position="8"/>
        <end position="68"/>
    </location>
</feature>
<reference evidence="7 8" key="1">
    <citation type="submission" date="2018-10" db="EMBL/GenBank/DDBJ databases">
        <title>Sequencing the genomes of 1000 actinobacteria strains.</title>
        <authorList>
            <person name="Klenk H.-P."/>
        </authorList>
    </citation>
    <scope>NUCLEOTIDE SEQUENCE [LARGE SCALE GENOMIC DNA]</scope>
    <source>
        <strain evidence="7 8">DSM 43911</strain>
    </source>
</reference>
<keyword evidence="4" id="KW-0804">Transcription</keyword>
<dbReference type="InterPro" id="IPR009057">
    <property type="entry name" value="Homeodomain-like_sf"/>
</dbReference>
<feature type="DNA-binding region" description="H-T-H motif" evidence="5">
    <location>
        <begin position="31"/>
        <end position="50"/>
    </location>
</feature>
<dbReference type="PROSITE" id="PS50977">
    <property type="entry name" value="HTH_TETR_2"/>
    <property type="match status" value="1"/>
</dbReference>
<comment type="caution">
    <text evidence="7">The sequence shown here is derived from an EMBL/GenBank/DDBJ whole genome shotgun (WGS) entry which is preliminary data.</text>
</comment>
<dbReference type="InterPro" id="IPR001647">
    <property type="entry name" value="HTH_TetR"/>
</dbReference>
<evidence type="ECO:0000256" key="1">
    <source>
        <dbReference type="ARBA" id="ARBA00022491"/>
    </source>
</evidence>
<dbReference type="EMBL" id="RBXR01000001">
    <property type="protein sequence ID" value="RKT71595.1"/>
    <property type="molecule type" value="Genomic_DNA"/>
</dbReference>
<protein>
    <submittedName>
        <fullName evidence="7">TetR family transcriptional regulator</fullName>
    </submittedName>
</protein>
<dbReference type="SUPFAM" id="SSF48498">
    <property type="entry name" value="Tetracyclin repressor-like, C-terminal domain"/>
    <property type="match status" value="1"/>
</dbReference>
<organism evidence="7 8">
    <name type="scientific">Saccharothrix variisporea</name>
    <dbReference type="NCBI Taxonomy" id="543527"/>
    <lineage>
        <taxon>Bacteria</taxon>
        <taxon>Bacillati</taxon>
        <taxon>Actinomycetota</taxon>
        <taxon>Actinomycetes</taxon>
        <taxon>Pseudonocardiales</taxon>
        <taxon>Pseudonocardiaceae</taxon>
        <taxon>Saccharothrix</taxon>
    </lineage>
</organism>
<dbReference type="AlphaFoldDB" id="A0A495XEP9"/>
<proteinExistence type="predicted"/>